<reference evidence="1 2" key="1">
    <citation type="submission" date="2022-01" db="EMBL/GenBank/DDBJ databases">
        <authorList>
            <person name="Won M."/>
            <person name="Kim S.-J."/>
            <person name="Kwon S.-W."/>
        </authorList>
    </citation>
    <scope>NUCLEOTIDE SEQUENCE [LARGE SCALE GENOMIC DNA]</scope>
    <source>
        <strain evidence="1 2">KCTC 23505</strain>
    </source>
</reference>
<gene>
    <name evidence="1" type="ORF">L2A60_19540</name>
</gene>
<protein>
    <submittedName>
        <fullName evidence="1">IS1634 family transposase</fullName>
    </submittedName>
</protein>
<proteinExistence type="predicted"/>
<evidence type="ECO:0000313" key="2">
    <source>
        <dbReference type="Proteomes" id="UP001521209"/>
    </source>
</evidence>
<name>A0ABS9E1F9_9PROT</name>
<comment type="caution">
    <text evidence="1">The sequence shown here is derived from an EMBL/GenBank/DDBJ whole genome shotgun (WGS) entry which is preliminary data.</text>
</comment>
<dbReference type="EMBL" id="JAKGBZ010000090">
    <property type="protein sequence ID" value="MCF3948840.1"/>
    <property type="molecule type" value="Genomic_DNA"/>
</dbReference>
<organism evidence="1 2">
    <name type="scientific">Acidiphilium iwatense</name>
    <dbReference type="NCBI Taxonomy" id="768198"/>
    <lineage>
        <taxon>Bacteria</taxon>
        <taxon>Pseudomonadati</taxon>
        <taxon>Pseudomonadota</taxon>
        <taxon>Alphaproteobacteria</taxon>
        <taxon>Acetobacterales</taxon>
        <taxon>Acidocellaceae</taxon>
        <taxon>Acidiphilium</taxon>
    </lineage>
</organism>
<accession>A0ABS9E1F9</accession>
<feature type="non-terminal residue" evidence="1">
    <location>
        <position position="1"/>
    </location>
</feature>
<sequence length="68" mass="7363">AALRKQTTKQTDDGLPVHSFHSLIADLATLTRNTVTTAISPNLPITITARPTPIQQKALDLLAIRCTQ</sequence>
<evidence type="ECO:0000313" key="1">
    <source>
        <dbReference type="EMBL" id="MCF3948840.1"/>
    </source>
</evidence>
<keyword evidence="2" id="KW-1185">Reference proteome</keyword>
<dbReference type="Proteomes" id="UP001521209">
    <property type="component" value="Unassembled WGS sequence"/>
</dbReference>